<keyword evidence="1" id="KW-0051">Antiviral defense</keyword>
<protein>
    <submittedName>
        <fullName evidence="2">Rel/spo-like protein</fullName>
    </submittedName>
</protein>
<gene>
    <name evidence="2" type="ORF">BAA96_1p0138</name>
</gene>
<organism evidence="2">
    <name type="scientific">Acinetobacter lwoffii</name>
    <dbReference type="NCBI Taxonomy" id="28090"/>
    <lineage>
        <taxon>Bacteria</taxon>
        <taxon>Pseudomonadati</taxon>
        <taxon>Pseudomonadota</taxon>
        <taxon>Gammaproteobacteria</taxon>
        <taxon>Moraxellales</taxon>
        <taxon>Moraxellaceae</taxon>
        <taxon>Acinetobacter</taxon>
    </lineage>
</organism>
<keyword evidence="2" id="KW-0614">Plasmid</keyword>
<name>A0A1P8KGN5_ACILW</name>
<proteinExistence type="predicted"/>
<dbReference type="InterPro" id="IPR006116">
    <property type="entry name" value="NT_2-5OAS_ClassI-CCAase"/>
</dbReference>
<geneLocation type="plasmid" evidence="2">
    <name>pALWED1.1</name>
</geneLocation>
<dbReference type="InterPro" id="IPR043519">
    <property type="entry name" value="NT_sf"/>
</dbReference>
<evidence type="ECO:0000256" key="1">
    <source>
        <dbReference type="ARBA" id="ARBA00023118"/>
    </source>
</evidence>
<sequence length="353" mass="40039">MCFLLFYRNNFNRAELIMTTQQQFLDLLSDIEPSTTTVNDCSSAHNTLRDALEEHNEFSKVHVKTFLSGSYIRNTAVRPTAIGGITQRPDVDIIAVTNHTKDDEPQIVLDAIHQALKDIGYTDLTVNRRSVNVKLKKVDMDVVPVIANGDTFLIPDIHLKEWLTTNPPAHTQWTIYVNKQANGNFKPLVKLFKWWKRENLPDLKRPKGFILECLVAKHMDYNETNYEKLFVHLLETIRDSYELYTSLNWIPHLEDPGVAGNNVFSAVTAEEFKTFHEKVKEQATIARNALNETDDDKALTLWRQVLGSRFPRSTSQRSTNSAGIANSLIRPALGLGLTFPSTPVYPNKPGGFA</sequence>
<reference evidence="2" key="1">
    <citation type="journal article" date="2016" name="Biomed. Res. Int.">
        <title>Resistance of Permafrost and Modern Acinetobacter lwoffii Strains to Heavy Metals and Arsenic Revealed by Genome Analysis.</title>
        <authorList>
            <person name="Mindlin S."/>
            <person name="Petrenko A."/>
            <person name="Kurakov A."/>
            <person name="Beletsky A."/>
            <person name="Mardanov A."/>
            <person name="Petrova M."/>
        </authorList>
    </citation>
    <scope>NUCLEOTIDE SEQUENCE</scope>
    <source>
        <strain evidence="2">ED23-35</strain>
        <plasmid evidence="2">pALWED1.1</plasmid>
    </source>
</reference>
<dbReference type="Pfam" id="PF18144">
    <property type="entry name" value="SMODS"/>
    <property type="match status" value="1"/>
</dbReference>
<dbReference type="EMBL" id="KX426227">
    <property type="protein sequence ID" value="APW48843.1"/>
    <property type="molecule type" value="Genomic_DNA"/>
</dbReference>
<dbReference type="AlphaFoldDB" id="A0A1P8KGN5"/>
<dbReference type="SUPFAM" id="SSF81301">
    <property type="entry name" value="Nucleotidyltransferase"/>
    <property type="match status" value="1"/>
</dbReference>
<dbReference type="CDD" id="cd05400">
    <property type="entry name" value="NT_2-5OAS_ClassI-CCAase"/>
    <property type="match status" value="1"/>
</dbReference>
<accession>A0A1P8KGN5</accession>
<dbReference type="Gene3D" id="3.30.460.10">
    <property type="entry name" value="Beta Polymerase, domain 2"/>
    <property type="match status" value="1"/>
</dbReference>
<evidence type="ECO:0000313" key="2">
    <source>
        <dbReference type="EMBL" id="APW48843.1"/>
    </source>
</evidence>
<dbReference type="GO" id="GO:0016779">
    <property type="term" value="F:nucleotidyltransferase activity"/>
    <property type="evidence" value="ECO:0007669"/>
    <property type="project" value="InterPro"/>
</dbReference>
<dbReference type="GO" id="GO:0051607">
    <property type="term" value="P:defense response to virus"/>
    <property type="evidence" value="ECO:0007669"/>
    <property type="project" value="UniProtKB-KW"/>
</dbReference>